<reference evidence="3 4" key="1">
    <citation type="submission" date="2017-02" db="EMBL/GenBank/DDBJ databases">
        <authorList>
            <person name="Peterson S.W."/>
        </authorList>
    </citation>
    <scope>NUCLEOTIDE SEQUENCE [LARGE SCALE GENOMIC DNA]</scope>
    <source>
        <strain evidence="3 4">ATCC 700135</strain>
    </source>
</reference>
<dbReference type="Gene3D" id="1.10.1660.10">
    <property type="match status" value="1"/>
</dbReference>
<evidence type="ECO:0000259" key="2">
    <source>
        <dbReference type="PROSITE" id="PS50937"/>
    </source>
</evidence>
<keyword evidence="1 3" id="KW-0238">DNA-binding</keyword>
<proteinExistence type="predicted"/>
<dbReference type="SUPFAM" id="SSF46955">
    <property type="entry name" value="Putative DNA-binding domain"/>
    <property type="match status" value="1"/>
</dbReference>
<dbReference type="InterPro" id="IPR047057">
    <property type="entry name" value="MerR_fam"/>
</dbReference>
<name>A0A1T4KYR4_PORCN</name>
<dbReference type="Pfam" id="PF13411">
    <property type="entry name" value="MerR_1"/>
    <property type="match status" value="1"/>
</dbReference>
<organism evidence="3 4">
    <name type="scientific">Porphyromonas cangingivalis</name>
    <dbReference type="NCBI Taxonomy" id="36874"/>
    <lineage>
        <taxon>Bacteria</taxon>
        <taxon>Pseudomonadati</taxon>
        <taxon>Bacteroidota</taxon>
        <taxon>Bacteroidia</taxon>
        <taxon>Bacteroidales</taxon>
        <taxon>Porphyromonadaceae</taxon>
        <taxon>Porphyromonas</taxon>
    </lineage>
</organism>
<evidence type="ECO:0000256" key="1">
    <source>
        <dbReference type="ARBA" id="ARBA00023125"/>
    </source>
</evidence>
<dbReference type="GO" id="GO:0003677">
    <property type="term" value="F:DNA binding"/>
    <property type="evidence" value="ECO:0007669"/>
    <property type="project" value="UniProtKB-KW"/>
</dbReference>
<dbReference type="InterPro" id="IPR009061">
    <property type="entry name" value="DNA-bd_dom_put_sf"/>
</dbReference>
<dbReference type="InterPro" id="IPR000551">
    <property type="entry name" value="MerR-type_HTH_dom"/>
</dbReference>
<accession>A0A1T4KYR4</accession>
<evidence type="ECO:0000313" key="3">
    <source>
        <dbReference type="EMBL" id="SJZ47604.1"/>
    </source>
</evidence>
<sequence>MRTKKKTVQVDWKNKTDMKLCYTISEVAQMYGISEVTIRYWEQEGAFKPRRSASGTRYYHREHLIVIDKLNYLIYDKGFTLKAALSRLHVDTTEIEVKVIDHLKNIAERLRKISESATLLMEQKPTRPSDSTQ</sequence>
<dbReference type="GO" id="GO:0003700">
    <property type="term" value="F:DNA-binding transcription factor activity"/>
    <property type="evidence" value="ECO:0007669"/>
    <property type="project" value="InterPro"/>
</dbReference>
<dbReference type="SMART" id="SM00422">
    <property type="entry name" value="HTH_MERR"/>
    <property type="match status" value="1"/>
</dbReference>
<dbReference type="RefSeq" id="WP_025837307.1">
    <property type="nucleotide sequence ID" value="NZ_CALTZT010000005.1"/>
</dbReference>
<dbReference type="Proteomes" id="UP000189956">
    <property type="component" value="Unassembled WGS sequence"/>
</dbReference>
<evidence type="ECO:0000313" key="4">
    <source>
        <dbReference type="Proteomes" id="UP000189956"/>
    </source>
</evidence>
<dbReference type="OrthoDB" id="9810140at2"/>
<dbReference type="PANTHER" id="PTHR30204:SF15">
    <property type="entry name" value="BLL5018 PROTEIN"/>
    <property type="match status" value="1"/>
</dbReference>
<dbReference type="EMBL" id="FUWL01000006">
    <property type="protein sequence ID" value="SJZ47604.1"/>
    <property type="molecule type" value="Genomic_DNA"/>
</dbReference>
<gene>
    <name evidence="3" type="ORF">SAMN02745205_00926</name>
</gene>
<protein>
    <submittedName>
        <fullName evidence="3">DNA-binding transcriptional regulator, MerR family</fullName>
    </submittedName>
</protein>
<dbReference type="AlphaFoldDB" id="A0A1T4KYR4"/>
<dbReference type="PANTHER" id="PTHR30204">
    <property type="entry name" value="REDOX-CYCLING DRUG-SENSING TRANSCRIPTIONAL ACTIVATOR SOXR"/>
    <property type="match status" value="1"/>
</dbReference>
<dbReference type="PROSITE" id="PS50937">
    <property type="entry name" value="HTH_MERR_2"/>
    <property type="match status" value="1"/>
</dbReference>
<feature type="domain" description="HTH merR-type" evidence="2">
    <location>
        <begin position="21"/>
        <end position="90"/>
    </location>
</feature>